<accession>A0ABW4N3H4</accession>
<reference evidence="2" key="1">
    <citation type="journal article" date="2019" name="Int. J. Syst. Evol. Microbiol.">
        <title>The Global Catalogue of Microorganisms (GCM) 10K type strain sequencing project: providing services to taxonomists for standard genome sequencing and annotation.</title>
        <authorList>
            <consortium name="The Broad Institute Genomics Platform"/>
            <consortium name="The Broad Institute Genome Sequencing Center for Infectious Disease"/>
            <person name="Wu L."/>
            <person name="Ma J."/>
        </authorList>
    </citation>
    <scope>NUCLEOTIDE SEQUENCE [LARGE SCALE GENOMIC DNA]</scope>
    <source>
        <strain evidence="2">DFY28</strain>
    </source>
</reference>
<organism evidence="1 2">
    <name type="scientific">Phenylobacterium terrae</name>
    <dbReference type="NCBI Taxonomy" id="2665495"/>
    <lineage>
        <taxon>Bacteria</taxon>
        <taxon>Pseudomonadati</taxon>
        <taxon>Pseudomonadota</taxon>
        <taxon>Alphaproteobacteria</taxon>
        <taxon>Caulobacterales</taxon>
        <taxon>Caulobacteraceae</taxon>
        <taxon>Phenylobacterium</taxon>
    </lineage>
</organism>
<protein>
    <submittedName>
        <fullName evidence="1">Uncharacterized protein</fullName>
    </submittedName>
</protein>
<sequence length="95" mass="10088">MSQSPPLKEIAAATQRFVRSLSPHRPQRVEASVASTAGMPLLCAVEAALTEALPSRAAQELVWLTAGAEQGVHKLRLLAYGPGDQLLAEAAHEFT</sequence>
<comment type="caution">
    <text evidence="1">The sequence shown here is derived from an EMBL/GenBank/DDBJ whole genome shotgun (WGS) entry which is preliminary data.</text>
</comment>
<dbReference type="EMBL" id="JBHUEY010000001">
    <property type="protein sequence ID" value="MFD1784496.1"/>
    <property type="molecule type" value="Genomic_DNA"/>
</dbReference>
<dbReference type="RefSeq" id="WP_377283557.1">
    <property type="nucleotide sequence ID" value="NZ_JBHRSI010000009.1"/>
</dbReference>
<gene>
    <name evidence="1" type="ORF">ACFSC0_13905</name>
</gene>
<evidence type="ECO:0000313" key="1">
    <source>
        <dbReference type="EMBL" id="MFD1784496.1"/>
    </source>
</evidence>
<evidence type="ECO:0000313" key="2">
    <source>
        <dbReference type="Proteomes" id="UP001597237"/>
    </source>
</evidence>
<proteinExistence type="predicted"/>
<name>A0ABW4N3H4_9CAUL</name>
<keyword evidence="2" id="KW-1185">Reference proteome</keyword>
<dbReference type="Proteomes" id="UP001597237">
    <property type="component" value="Unassembled WGS sequence"/>
</dbReference>